<organism evidence="1 2">
    <name type="scientific">Saccharicrinis fermentans DSM 9555 = JCM 21142</name>
    <dbReference type="NCBI Taxonomy" id="869213"/>
    <lineage>
        <taxon>Bacteria</taxon>
        <taxon>Pseudomonadati</taxon>
        <taxon>Bacteroidota</taxon>
        <taxon>Bacteroidia</taxon>
        <taxon>Marinilabiliales</taxon>
        <taxon>Marinilabiliaceae</taxon>
        <taxon>Saccharicrinis</taxon>
    </lineage>
</organism>
<gene>
    <name evidence="1" type="ORF">JCM21142_134810</name>
</gene>
<dbReference type="STRING" id="869213.GCA_000517085_01466"/>
<dbReference type="RefSeq" id="WP_027471283.1">
    <property type="nucleotide sequence ID" value="NZ_BAMD01000261.1"/>
</dbReference>
<keyword evidence="2" id="KW-1185">Reference proteome</keyword>
<sequence length="170" mass="19522">MKKNKPYLLKNCILVITFGIFLITSCGPSEYPKISLDKLDPKLKSTGNKVAKDIITSMNHKDGVRFLKEKDYITPLVHGRIMRGMEMYNESFQMASVAIGNVEKISLFQVVDKGVIKTMRYKLKTDDKSLKFIELKIDVNVNYKLADFYLYLTSHDGFLKRENVFPKAAK</sequence>
<protein>
    <submittedName>
        <fullName evidence="1">Uncharacterized protein</fullName>
    </submittedName>
</protein>
<dbReference type="PROSITE" id="PS51257">
    <property type="entry name" value="PROKAR_LIPOPROTEIN"/>
    <property type="match status" value="1"/>
</dbReference>
<proteinExistence type="predicted"/>
<dbReference type="OrthoDB" id="1493099at2"/>
<reference evidence="1 2" key="1">
    <citation type="journal article" date="2014" name="Genome Announc.">
        <title>Draft Genome Sequence of Cytophaga fermentans JCM 21142T, a Facultative Anaerobe Isolated from Marine Mud.</title>
        <authorList>
            <person name="Starns D."/>
            <person name="Oshima K."/>
            <person name="Suda W."/>
            <person name="Iino T."/>
            <person name="Yuki M."/>
            <person name="Inoue J."/>
            <person name="Kitamura K."/>
            <person name="Iida T."/>
            <person name="Darby A."/>
            <person name="Hattori M."/>
            <person name="Ohkuma M."/>
        </authorList>
    </citation>
    <scope>NUCLEOTIDE SEQUENCE [LARGE SCALE GENOMIC DNA]</scope>
    <source>
        <strain evidence="1 2">JCM 21142</strain>
    </source>
</reference>
<accession>W7YC41</accession>
<dbReference type="eggNOG" id="ENOG502ZRPP">
    <property type="taxonomic scope" value="Bacteria"/>
</dbReference>
<evidence type="ECO:0000313" key="1">
    <source>
        <dbReference type="EMBL" id="GAF06042.1"/>
    </source>
</evidence>
<dbReference type="AlphaFoldDB" id="W7YC41"/>
<comment type="caution">
    <text evidence="1">The sequence shown here is derived from an EMBL/GenBank/DDBJ whole genome shotgun (WGS) entry which is preliminary data.</text>
</comment>
<dbReference type="Proteomes" id="UP000019402">
    <property type="component" value="Unassembled WGS sequence"/>
</dbReference>
<dbReference type="EMBL" id="BAMD01000261">
    <property type="protein sequence ID" value="GAF06042.1"/>
    <property type="molecule type" value="Genomic_DNA"/>
</dbReference>
<evidence type="ECO:0000313" key="2">
    <source>
        <dbReference type="Proteomes" id="UP000019402"/>
    </source>
</evidence>
<name>W7YC41_9BACT</name>